<organism evidence="2 3">
    <name type="scientific">Pseudogulbenkiania ferrooxidans EGD-HP2</name>
    <dbReference type="NCBI Taxonomy" id="1388764"/>
    <lineage>
        <taxon>Bacteria</taxon>
        <taxon>Pseudomonadati</taxon>
        <taxon>Pseudomonadota</taxon>
        <taxon>Betaproteobacteria</taxon>
        <taxon>Neisseriales</taxon>
        <taxon>Chromobacteriaceae</taxon>
        <taxon>Pseudogulbenkiania</taxon>
    </lineage>
</organism>
<sequence length="84" mass="9990">MKLFFPPRGFHPDSAMLRHGLERWADITLQGWLLLFDRAARQRAWPLARRHAPWQLLEWLACWLSGTLVLLSLAYLLYLASRRF</sequence>
<keyword evidence="1" id="KW-0812">Transmembrane</keyword>
<reference evidence="2 3" key="1">
    <citation type="journal article" date="2013" name="Genome Announc.">
        <title>Genome Sequence of the Pigment-Producing Bacterium Pseudogulbenkiania ferrooxidans, Isolated from Loktak Lake.</title>
        <authorList>
            <person name="Puranik S."/>
            <person name="Talkal R."/>
            <person name="Qureshi A."/>
            <person name="Khardenavis A."/>
            <person name="Kapley A."/>
            <person name="Purohit H.J."/>
        </authorList>
    </citation>
    <scope>NUCLEOTIDE SEQUENCE [LARGE SCALE GENOMIC DNA]</scope>
    <source>
        <strain evidence="2 3">EGD-HP2</strain>
    </source>
</reference>
<evidence type="ECO:0000256" key="1">
    <source>
        <dbReference type="SAM" id="Phobius"/>
    </source>
</evidence>
<keyword evidence="3" id="KW-1185">Reference proteome</keyword>
<evidence type="ECO:0000313" key="3">
    <source>
        <dbReference type="Proteomes" id="UP000016426"/>
    </source>
</evidence>
<keyword evidence="1" id="KW-1133">Transmembrane helix</keyword>
<accession>A0ABP2XR31</accession>
<dbReference type="RefSeq" id="WP_021475486.1">
    <property type="nucleotide sequence ID" value="NZ_AVPH01000043.1"/>
</dbReference>
<evidence type="ECO:0000313" key="2">
    <source>
        <dbReference type="EMBL" id="ERE19006.1"/>
    </source>
</evidence>
<protein>
    <submittedName>
        <fullName evidence="2">Uncharacterized protein</fullName>
    </submittedName>
</protein>
<proteinExistence type="predicted"/>
<dbReference type="Proteomes" id="UP000016426">
    <property type="component" value="Unassembled WGS sequence"/>
</dbReference>
<dbReference type="EMBL" id="AVPH01000043">
    <property type="protein sequence ID" value="ERE19006.1"/>
    <property type="molecule type" value="Genomic_DNA"/>
</dbReference>
<keyword evidence="1" id="KW-0472">Membrane</keyword>
<gene>
    <name evidence="2" type="ORF">O166_20955</name>
</gene>
<name>A0ABP2XR31_9NEIS</name>
<feature type="transmembrane region" description="Helical" evidence="1">
    <location>
        <begin position="56"/>
        <end position="78"/>
    </location>
</feature>
<comment type="caution">
    <text evidence="2">The sequence shown here is derived from an EMBL/GenBank/DDBJ whole genome shotgun (WGS) entry which is preliminary data.</text>
</comment>